<dbReference type="Pfam" id="PF21768">
    <property type="entry name" value="AF_1763-like_C"/>
    <property type="match status" value="1"/>
</dbReference>
<feature type="domain" description="AF-1763-like C-terminal" evidence="3">
    <location>
        <begin position="333"/>
        <end position="443"/>
    </location>
</feature>
<accession>A0A919JQB4</accession>
<dbReference type="AlphaFoldDB" id="A0A919JQB4"/>
<comment type="caution">
    <text evidence="4">The sequence shown here is derived from an EMBL/GenBank/DDBJ whole genome shotgun (WGS) entry which is preliminary data.</text>
</comment>
<dbReference type="Pfam" id="PF18067">
    <property type="entry name" value="Lipase_C"/>
    <property type="match status" value="1"/>
</dbReference>
<feature type="signal peptide" evidence="1">
    <location>
        <begin position="1"/>
        <end position="34"/>
    </location>
</feature>
<evidence type="ECO:0000313" key="4">
    <source>
        <dbReference type="EMBL" id="GIE53828.1"/>
    </source>
</evidence>
<reference evidence="4" key="1">
    <citation type="submission" date="2021-01" db="EMBL/GenBank/DDBJ databases">
        <title>Whole genome shotgun sequence of Actinoplanes nipponensis NBRC 14063.</title>
        <authorList>
            <person name="Komaki H."/>
            <person name="Tamura T."/>
        </authorList>
    </citation>
    <scope>NUCLEOTIDE SEQUENCE</scope>
    <source>
        <strain evidence="4">NBRC 14063</strain>
    </source>
</reference>
<evidence type="ECO:0000313" key="5">
    <source>
        <dbReference type="Proteomes" id="UP000647172"/>
    </source>
</evidence>
<dbReference type="GO" id="GO:0016042">
    <property type="term" value="P:lipid catabolic process"/>
    <property type="evidence" value="ECO:0007669"/>
    <property type="project" value="InterPro"/>
</dbReference>
<gene>
    <name evidence="4" type="ORF">Ani05nite_73620</name>
</gene>
<evidence type="ECO:0000259" key="2">
    <source>
        <dbReference type="Pfam" id="PF18067"/>
    </source>
</evidence>
<feature type="chain" id="PRO_5037219223" evidence="1">
    <location>
        <begin position="35"/>
        <end position="445"/>
    </location>
</feature>
<name>A0A919JQB4_9ACTN</name>
<keyword evidence="5" id="KW-1185">Reference proteome</keyword>
<dbReference type="InterPro" id="IPR002918">
    <property type="entry name" value="Lipase_EstA/Esterase_EstB"/>
</dbReference>
<protein>
    <submittedName>
        <fullName evidence="4">Lipase</fullName>
    </submittedName>
</protein>
<dbReference type="SUPFAM" id="SSF53474">
    <property type="entry name" value="alpha/beta-Hydrolases"/>
    <property type="match status" value="1"/>
</dbReference>
<dbReference type="Gene3D" id="3.40.50.1820">
    <property type="entry name" value="alpha/beta hydrolase"/>
    <property type="match status" value="1"/>
</dbReference>
<feature type="domain" description="AFL C-terminal" evidence="2">
    <location>
        <begin position="219"/>
        <end position="313"/>
    </location>
</feature>
<dbReference type="InterPro" id="IPR006311">
    <property type="entry name" value="TAT_signal"/>
</dbReference>
<proteinExistence type="predicted"/>
<dbReference type="InterPro" id="IPR029058">
    <property type="entry name" value="AB_hydrolase_fold"/>
</dbReference>
<dbReference type="Gene3D" id="2.60.40.2190">
    <property type="match status" value="1"/>
</dbReference>
<organism evidence="4 5">
    <name type="scientific">Actinoplanes nipponensis</name>
    <dbReference type="NCBI Taxonomy" id="135950"/>
    <lineage>
        <taxon>Bacteria</taxon>
        <taxon>Bacillati</taxon>
        <taxon>Actinomycetota</taxon>
        <taxon>Actinomycetes</taxon>
        <taxon>Micromonosporales</taxon>
        <taxon>Micromonosporaceae</taxon>
        <taxon>Actinoplanes</taxon>
    </lineage>
</organism>
<dbReference type="InterPro" id="IPR049036">
    <property type="entry name" value="AF_1763-like_C"/>
</dbReference>
<dbReference type="EMBL" id="BOMQ01000090">
    <property type="protein sequence ID" value="GIE53828.1"/>
    <property type="molecule type" value="Genomic_DNA"/>
</dbReference>
<dbReference type="Gene3D" id="2.60.40.2200">
    <property type="match status" value="1"/>
</dbReference>
<evidence type="ECO:0000256" key="1">
    <source>
        <dbReference type="SAM" id="SignalP"/>
    </source>
</evidence>
<sequence>MGVNDRGPLRISRRHLLALPAAAAVAAAAGPAPAAADAGRAAFRPVVFVHGSAGSALQFRLQAKRLAGNGYPSGIIEAHEYDSPAIATILSQVYADLDARIARLLAATGADRVDLIAHSLGTFVVQGYLAGSPARAARVAHYVNLDGRTAAAPPGGVPTLAIWGEGDPARSIAGALNVSFPEQSHTQTVSSAESFTEIFRFLRGHAPRTTAIVGQPPGAVRVSGRAVLFPSNAGVTDATLELYAVGPLTGRRLSHRPVHVTPLAADGSFGPLPVLPHARYEFALLRPGQPVHHFYFEPFRRTDTLVRLLTSRPGEGIGALVETSDRHTALTIQRQQEWWGDQGDAGDRLWINGREVLNAANAPRAKRVIGIFAFDAGRDGVTDLSAPLPAFFAQPFLTGLDLFIPAARRHLGTVSVVTRRRGGGRTALAVPNWRSSAHRVSVEID</sequence>
<dbReference type="RefSeq" id="WP_203776170.1">
    <property type="nucleotide sequence ID" value="NZ_BAAAYJ010000059.1"/>
</dbReference>
<dbReference type="PROSITE" id="PS51318">
    <property type="entry name" value="TAT"/>
    <property type="match status" value="1"/>
</dbReference>
<dbReference type="Pfam" id="PF01674">
    <property type="entry name" value="Lipase_2"/>
    <property type="match status" value="1"/>
</dbReference>
<dbReference type="GO" id="GO:0016787">
    <property type="term" value="F:hydrolase activity"/>
    <property type="evidence" value="ECO:0007669"/>
    <property type="project" value="InterPro"/>
</dbReference>
<dbReference type="Proteomes" id="UP000647172">
    <property type="component" value="Unassembled WGS sequence"/>
</dbReference>
<evidence type="ECO:0000259" key="3">
    <source>
        <dbReference type="Pfam" id="PF21768"/>
    </source>
</evidence>
<keyword evidence="1" id="KW-0732">Signal</keyword>
<dbReference type="InterPro" id="IPR040664">
    <property type="entry name" value="AFL_C"/>
</dbReference>